<sequence length="48" mass="4755">MKILIAALAAAALALLPFASQETQNVAASGELGWCSDQVTPAGPGPCT</sequence>
<dbReference type="RefSeq" id="WP_319967627.1">
    <property type="nucleotide sequence ID" value="NZ_JAXAVW010000016.1"/>
</dbReference>
<accession>A0ABU4T3E2</accession>
<evidence type="ECO:0000313" key="2">
    <source>
        <dbReference type="EMBL" id="MDX8032589.1"/>
    </source>
</evidence>
<name>A0ABU4T3E2_9PSEU</name>
<evidence type="ECO:0000313" key="3">
    <source>
        <dbReference type="Proteomes" id="UP001285521"/>
    </source>
</evidence>
<protein>
    <submittedName>
        <fullName evidence="2">Uncharacterized protein</fullName>
    </submittedName>
</protein>
<proteinExistence type="predicted"/>
<feature type="signal peptide" evidence="1">
    <location>
        <begin position="1"/>
        <end position="19"/>
    </location>
</feature>
<organism evidence="2 3">
    <name type="scientific">Lentzea miocenica</name>
    <dbReference type="NCBI Taxonomy" id="3095431"/>
    <lineage>
        <taxon>Bacteria</taxon>
        <taxon>Bacillati</taxon>
        <taxon>Actinomycetota</taxon>
        <taxon>Actinomycetes</taxon>
        <taxon>Pseudonocardiales</taxon>
        <taxon>Pseudonocardiaceae</taxon>
        <taxon>Lentzea</taxon>
    </lineage>
</organism>
<dbReference type="EMBL" id="JAXAVW010000016">
    <property type="protein sequence ID" value="MDX8032589.1"/>
    <property type="molecule type" value="Genomic_DNA"/>
</dbReference>
<gene>
    <name evidence="2" type="ORF">SK803_20435</name>
</gene>
<comment type="caution">
    <text evidence="2">The sequence shown here is derived from an EMBL/GenBank/DDBJ whole genome shotgun (WGS) entry which is preliminary data.</text>
</comment>
<reference evidence="2 3" key="1">
    <citation type="submission" date="2023-11" db="EMBL/GenBank/DDBJ databases">
        <title>Lentzea sokolovensis, sp. nov., Lentzea kristufkii, sp. nov., and Lentzea miocenensis, sp. nov., rare actinobacteria from Sokolov Coal Basin, Miocene lacustrine sediment, Czech Republic.</title>
        <authorList>
            <person name="Lara A."/>
            <person name="Kotroba L."/>
            <person name="Nouioui I."/>
            <person name="Neumann-Schaal M."/>
            <person name="Mast Y."/>
            <person name="Chronakova A."/>
        </authorList>
    </citation>
    <scope>NUCLEOTIDE SEQUENCE [LARGE SCALE GENOMIC DNA]</scope>
    <source>
        <strain evidence="2 3">BCCO 10_0856</strain>
    </source>
</reference>
<dbReference type="Proteomes" id="UP001285521">
    <property type="component" value="Unassembled WGS sequence"/>
</dbReference>
<feature type="chain" id="PRO_5047534247" evidence="1">
    <location>
        <begin position="20"/>
        <end position="48"/>
    </location>
</feature>
<evidence type="ECO:0000256" key="1">
    <source>
        <dbReference type="SAM" id="SignalP"/>
    </source>
</evidence>
<keyword evidence="1" id="KW-0732">Signal</keyword>
<keyword evidence="3" id="KW-1185">Reference proteome</keyword>